<dbReference type="EMBL" id="KY684083">
    <property type="protein sequence ID" value="ARF08593.1"/>
    <property type="molecule type" value="Genomic_DNA"/>
</dbReference>
<feature type="region of interest" description="Disordered" evidence="1">
    <location>
        <begin position="239"/>
        <end position="285"/>
    </location>
</feature>
<feature type="compositionally biased region" description="Acidic residues" evidence="1">
    <location>
        <begin position="241"/>
        <end position="279"/>
    </location>
</feature>
<proteinExistence type="predicted"/>
<gene>
    <name evidence="2" type="ORF">Catovirus_1_643</name>
</gene>
<evidence type="ECO:0000256" key="1">
    <source>
        <dbReference type="SAM" id="MobiDB-lite"/>
    </source>
</evidence>
<protein>
    <submittedName>
        <fullName evidence="2">Uncharacterized protein</fullName>
    </submittedName>
</protein>
<organism evidence="2">
    <name type="scientific">Catovirus CTV1</name>
    <dbReference type="NCBI Taxonomy" id="1977631"/>
    <lineage>
        <taxon>Viruses</taxon>
        <taxon>Varidnaviria</taxon>
        <taxon>Bamfordvirae</taxon>
        <taxon>Nucleocytoviricota</taxon>
        <taxon>Megaviricetes</taxon>
        <taxon>Imitervirales</taxon>
        <taxon>Mimiviridae</taxon>
        <taxon>Klosneuvirinae</taxon>
        <taxon>Catovirus</taxon>
    </lineage>
</organism>
<evidence type="ECO:0000313" key="2">
    <source>
        <dbReference type="EMBL" id="ARF08593.1"/>
    </source>
</evidence>
<sequence>MDEAFYDKLSFYGVTYDETIVNKNLLLNFEKTQDIFKNNLENNLLSLGIDADKFNSVLKKYKCVMSGSFVLKSLLCQEWDDNKTSDIDIFVNIKDFADVNMKLCEQDMETKGICQILYNERLPEELDHNYTGLNDRHPGLNQNESEKMRNIESTHKFLYLCYLYKWPDEPEKRVNKMKYILRELRFCDNNTMKSMNSDEIKKLYEDTKKKVYMSNLGRFRNTLIEQLSDCLHTQCVKDNSENQEDDNNEDQEDDNDENQEDDNNENQEDDNNEDQEEYDNGNQGKCDHYDYTFMSFDKAYETEENSGIICVQKLQFKNSPVSIDIVYVEIDPIEHINKRFDLDFCKCYYDGEKIDSTHMQSIIDKHSKCHVMTDRNYNRIKKYIKRGFTVDSYIYISGRRGHKKKYIDFDIIEKYIEKGITVNGFVHEYMMHRIKEINYD</sequence>
<accession>A0A1V0SA72</accession>
<reference evidence="2" key="1">
    <citation type="journal article" date="2017" name="Science">
        <title>Giant viruses with an expanded complement of translation system components.</title>
        <authorList>
            <person name="Schulz F."/>
            <person name="Yutin N."/>
            <person name="Ivanova N.N."/>
            <person name="Ortega D.R."/>
            <person name="Lee T.K."/>
            <person name="Vierheilig J."/>
            <person name="Daims H."/>
            <person name="Horn M."/>
            <person name="Wagner M."/>
            <person name="Jensen G.J."/>
            <person name="Kyrpides N.C."/>
            <person name="Koonin E.V."/>
            <person name="Woyke T."/>
        </authorList>
    </citation>
    <scope>NUCLEOTIDE SEQUENCE</scope>
    <source>
        <strain evidence="2">CTV1</strain>
    </source>
</reference>
<name>A0A1V0SA72_9VIRU</name>